<protein>
    <submittedName>
        <fullName evidence="2">Uncharacterized protein</fullName>
    </submittedName>
</protein>
<feature type="compositionally biased region" description="Polar residues" evidence="1">
    <location>
        <begin position="1"/>
        <end position="15"/>
    </location>
</feature>
<dbReference type="EMBL" id="LAZR01005272">
    <property type="protein sequence ID" value="KKN01339.1"/>
    <property type="molecule type" value="Genomic_DNA"/>
</dbReference>
<proteinExistence type="predicted"/>
<name>A0A0F9M6I8_9ZZZZ</name>
<comment type="caution">
    <text evidence="2">The sequence shown here is derived from an EMBL/GenBank/DDBJ whole genome shotgun (WGS) entry which is preliminary data.</text>
</comment>
<reference evidence="2" key="1">
    <citation type="journal article" date="2015" name="Nature">
        <title>Complex archaea that bridge the gap between prokaryotes and eukaryotes.</title>
        <authorList>
            <person name="Spang A."/>
            <person name="Saw J.H."/>
            <person name="Jorgensen S.L."/>
            <person name="Zaremba-Niedzwiedzka K."/>
            <person name="Martijn J."/>
            <person name="Lind A.E."/>
            <person name="van Eijk R."/>
            <person name="Schleper C."/>
            <person name="Guy L."/>
            <person name="Ettema T.J."/>
        </authorList>
    </citation>
    <scope>NUCLEOTIDE SEQUENCE</scope>
</reference>
<evidence type="ECO:0000313" key="2">
    <source>
        <dbReference type="EMBL" id="KKN01339.1"/>
    </source>
</evidence>
<organism evidence="2">
    <name type="scientific">marine sediment metagenome</name>
    <dbReference type="NCBI Taxonomy" id="412755"/>
    <lineage>
        <taxon>unclassified sequences</taxon>
        <taxon>metagenomes</taxon>
        <taxon>ecological metagenomes</taxon>
    </lineage>
</organism>
<accession>A0A0F9M6I8</accession>
<dbReference type="AlphaFoldDB" id="A0A0F9M6I8"/>
<gene>
    <name evidence="2" type="ORF">LCGC14_1128650</name>
</gene>
<evidence type="ECO:0000256" key="1">
    <source>
        <dbReference type="SAM" id="MobiDB-lite"/>
    </source>
</evidence>
<feature type="region of interest" description="Disordered" evidence="1">
    <location>
        <begin position="1"/>
        <end position="22"/>
    </location>
</feature>
<sequence>MVKPSMSNPDLTSQRLEAAKCPQSPTKVHHWIIPMLGAQPIGRCRYCGEERMFNNTGSRWDYGEKNKIADRMGTVKTSTYDRYYAW</sequence>